<dbReference type="RefSeq" id="WP_013344869.1">
    <property type="nucleotide sequence ID" value="NC_014541.1"/>
</dbReference>
<organism evidence="5 6">
    <name type="scientific">Ferrimonas balearica (strain DSM 9799 / CCM 4581 / KCTC 23876 / PAT)</name>
    <dbReference type="NCBI Taxonomy" id="550540"/>
    <lineage>
        <taxon>Bacteria</taxon>
        <taxon>Pseudomonadati</taxon>
        <taxon>Pseudomonadota</taxon>
        <taxon>Gammaproteobacteria</taxon>
        <taxon>Alteromonadales</taxon>
        <taxon>Ferrimonadaceae</taxon>
        <taxon>Ferrimonas</taxon>
    </lineage>
</organism>
<dbReference type="Pfam" id="PF22113">
    <property type="entry name" value="Mtrc-MtrF_II-IV_dom"/>
    <property type="match status" value="2"/>
</dbReference>
<dbReference type="Gene3D" id="1.10.720.180">
    <property type="match status" value="1"/>
</dbReference>
<dbReference type="STRING" id="550540.Fbal_1359"/>
<evidence type="ECO:0000313" key="6">
    <source>
        <dbReference type="Proteomes" id="UP000006683"/>
    </source>
</evidence>
<dbReference type="InterPro" id="IPR054337">
    <property type="entry name" value="Mtrc-MtrF-like_dom_II/IV"/>
</dbReference>
<dbReference type="AlphaFoldDB" id="E1SMM4"/>
<evidence type="ECO:0000259" key="4">
    <source>
        <dbReference type="Pfam" id="PF22113"/>
    </source>
</evidence>
<feature type="domain" description="OmcA-like N-terminal" evidence="3">
    <location>
        <begin position="54"/>
        <end position="217"/>
    </location>
</feature>
<feature type="chain" id="PRO_5003150960" evidence="2">
    <location>
        <begin position="26"/>
        <end position="737"/>
    </location>
</feature>
<dbReference type="SUPFAM" id="SSF48695">
    <property type="entry name" value="Multiheme cytochromes"/>
    <property type="match status" value="1"/>
</dbReference>
<feature type="signal peptide" evidence="2">
    <location>
        <begin position="1"/>
        <end position="25"/>
    </location>
</feature>
<protein>
    <submittedName>
        <fullName evidence="5">Decaheme c-type cytochrome, OmcA/MtrC family</fullName>
    </submittedName>
</protein>
<dbReference type="OrthoDB" id="9146465at2"/>
<dbReference type="PROSITE" id="PS51257">
    <property type="entry name" value="PROKAR_LIPOPROTEIN"/>
    <property type="match status" value="1"/>
</dbReference>
<dbReference type="InterPro" id="IPR036280">
    <property type="entry name" value="Multihaem_cyt_sf"/>
</dbReference>
<dbReference type="Pfam" id="PF22112">
    <property type="entry name" value="OmcA-like_N"/>
    <property type="match status" value="1"/>
</dbReference>
<dbReference type="InterPro" id="IPR054336">
    <property type="entry name" value="OmcA-like_N"/>
</dbReference>
<evidence type="ECO:0000313" key="5">
    <source>
        <dbReference type="EMBL" id="ADN75563.1"/>
    </source>
</evidence>
<dbReference type="eggNOG" id="ENOG502ZBEP">
    <property type="taxonomic scope" value="Bacteria"/>
</dbReference>
<dbReference type="HOGENOM" id="CLU_011293_0_0_6"/>
<dbReference type="GeneID" id="67181579"/>
<dbReference type="EMBL" id="CP002209">
    <property type="protein sequence ID" value="ADN75563.1"/>
    <property type="molecule type" value="Genomic_DNA"/>
</dbReference>
<keyword evidence="2" id="KW-0732">Signal</keyword>
<proteinExistence type="predicted"/>
<keyword evidence="6" id="KW-1185">Reference proteome</keyword>
<evidence type="ECO:0000256" key="2">
    <source>
        <dbReference type="SAM" id="SignalP"/>
    </source>
</evidence>
<dbReference type="NCBIfam" id="TIGR03507">
    <property type="entry name" value="decahem_SO1788"/>
    <property type="match status" value="1"/>
</dbReference>
<accession>E1SMM4</accession>
<feature type="domain" description="Outer membrane cytochrome MtrC/MtrF-like" evidence="4">
    <location>
        <begin position="223"/>
        <end position="348"/>
    </location>
</feature>
<evidence type="ECO:0000259" key="3">
    <source>
        <dbReference type="Pfam" id="PF22112"/>
    </source>
</evidence>
<feature type="domain" description="Outer membrane cytochrome MtrC/MtrF-like" evidence="4">
    <location>
        <begin position="569"/>
        <end position="735"/>
    </location>
</feature>
<feature type="region of interest" description="Disordered" evidence="1">
    <location>
        <begin position="25"/>
        <end position="45"/>
    </location>
</feature>
<gene>
    <name evidence="5" type="ordered locus">Fbal_1359</name>
</gene>
<dbReference type="Gene3D" id="3.90.10.10">
    <property type="entry name" value="Cytochrome C3"/>
    <property type="match status" value="1"/>
</dbReference>
<dbReference type="KEGG" id="fbl:Fbal_1359"/>
<sequence length="737" mass="79731">MTTTKQNWKLLASAAMVSLALSGCGSDGSDGSNGEDGKPGPVGIHISESPTVVAHFTDAQIENGTVTVEFTLENANGVGLYGLTKDDDLRFGIAQLAHVTEAMPGAEEGVEQDRGYQWQAYINSEKQPGDLPEDTTHLNPSAQFQAGVEKASSCEDCLTDHGNGTYTYTYQINVASVTEPLEVVYNGEATHRATLELELPQTVANGHYDWQPSTGMTDDIQTRDVVSIEACYTCHQPDSLALHGGRRIDIENCASCHTATSGDPESGNSVDFTYMIHAIHKGKDRKTYAPDHPDADAKGMIPAPYIVIGYKGSEHDYSKVMYPQKPAADCAACHVEGEGAPADAALFKADKSNEACIACHTTNPKKYHDPENRDCISCHVAEGYARSAEEAHGDVMKSYNASLGYSAEFSKVKAENGVLTFDVQILDDKGEAVAKEFIANPSMYTKSSIYISWDIEKDYPTYQDGSKYSDRGFALTDEQVSSYNETTKTFSISSANRNLVLPDEMNGQNVELYAGVATCFKKGGYGRPVVEPIACDSTESEVTFAYIQDEPLRFVWNGVDTTEAATERREIIDVAKCQGCHNQEIVHYDNGVNCQACHTPDKGLSYGATKEPTSFAYKAHHAEGHYLKYGGAGTGTVLKTDCSTCHAKTDKVDGIALGRAPERVWRYADANGQDLWVSSDAGACLSCHMKYLSDSGKAHIETYGAVLSSDKAFVEANAAESCATCHNPDQIRALHGN</sequence>
<name>E1SMM4_FERBD</name>
<evidence type="ECO:0000256" key="1">
    <source>
        <dbReference type="SAM" id="MobiDB-lite"/>
    </source>
</evidence>
<dbReference type="CDD" id="cd08168">
    <property type="entry name" value="Cytochrom_C3"/>
    <property type="match status" value="1"/>
</dbReference>
<reference evidence="5 6" key="1">
    <citation type="journal article" date="2010" name="Stand. Genomic Sci.">
        <title>Complete genome sequence of Ferrimonas balearica type strain (PAT).</title>
        <authorList>
            <person name="Nolan M."/>
            <person name="Sikorski J."/>
            <person name="Davenport K."/>
            <person name="Lucas S."/>
            <person name="Glavina Del Rio T."/>
            <person name="Tice H."/>
            <person name="Cheng J."/>
            <person name="Goodwin L."/>
            <person name="Pitluck S."/>
            <person name="Liolios K."/>
            <person name="Ivanova N."/>
            <person name="Mavromatis K."/>
            <person name="Ovchinnikova G."/>
            <person name="Pati A."/>
            <person name="Chen A."/>
            <person name="Palaniappan K."/>
            <person name="Land M."/>
            <person name="Hauser L."/>
            <person name="Chang Y."/>
            <person name="Jeffries C."/>
            <person name="Tapia R."/>
            <person name="Brettin T."/>
            <person name="Detter J."/>
            <person name="Han C."/>
            <person name="Yasawong M."/>
            <person name="Rohde M."/>
            <person name="Tindall B."/>
            <person name="Goker M."/>
            <person name="Woyke T."/>
            <person name="Bristow J."/>
            <person name="Eisen J."/>
            <person name="Markowitz V."/>
            <person name="Hugenholtz P."/>
            <person name="Kyrpides N."/>
            <person name="Klenk H."/>
            <person name="Lapidus A."/>
        </authorList>
    </citation>
    <scope>NUCLEOTIDE SEQUENCE [LARGE SCALE GENOMIC DNA]</scope>
    <source>
        <strain evidence="6">DSM 9799 / CCM 4581 / KCTC 23876 / PAT</strain>
    </source>
</reference>
<dbReference type="InterPro" id="IPR020014">
    <property type="entry name" value="Decahaem_cyt-c_OmcA/MtrC"/>
</dbReference>
<dbReference type="Proteomes" id="UP000006683">
    <property type="component" value="Chromosome"/>
</dbReference>